<dbReference type="InterPro" id="IPR058240">
    <property type="entry name" value="rSAM_sf"/>
</dbReference>
<keyword evidence="6" id="KW-0411">Iron-sulfur</keyword>
<evidence type="ECO:0000256" key="3">
    <source>
        <dbReference type="ARBA" id="ARBA00022691"/>
    </source>
</evidence>
<comment type="cofactor">
    <cofactor evidence="1">
        <name>[4Fe-4S] cluster</name>
        <dbReference type="ChEBI" id="CHEBI:49883"/>
    </cofactor>
</comment>
<evidence type="ECO:0000256" key="4">
    <source>
        <dbReference type="ARBA" id="ARBA00022723"/>
    </source>
</evidence>
<feature type="domain" description="Radical SAM core" evidence="7">
    <location>
        <begin position="26"/>
        <end position="256"/>
    </location>
</feature>
<dbReference type="Gene3D" id="3.20.20.70">
    <property type="entry name" value="Aldolase class I"/>
    <property type="match status" value="1"/>
</dbReference>
<dbReference type="Pfam" id="PF04055">
    <property type="entry name" value="Radical_SAM"/>
    <property type="match status" value="1"/>
</dbReference>
<dbReference type="InterPro" id="IPR034391">
    <property type="entry name" value="AdoMet-like_SPASM_containing"/>
</dbReference>
<dbReference type="Proteomes" id="UP001232493">
    <property type="component" value="Chromosome"/>
</dbReference>
<keyword evidence="5" id="KW-0408">Iron</keyword>
<accession>A0ABY8PT85</accession>
<dbReference type="SFLD" id="SFLDS00029">
    <property type="entry name" value="Radical_SAM"/>
    <property type="match status" value="1"/>
</dbReference>
<evidence type="ECO:0000313" key="8">
    <source>
        <dbReference type="EMBL" id="WGS65723.1"/>
    </source>
</evidence>
<evidence type="ECO:0000256" key="6">
    <source>
        <dbReference type="ARBA" id="ARBA00023014"/>
    </source>
</evidence>
<dbReference type="CDD" id="cd21109">
    <property type="entry name" value="SPASM"/>
    <property type="match status" value="1"/>
</dbReference>
<evidence type="ECO:0000313" key="9">
    <source>
        <dbReference type="Proteomes" id="UP001232493"/>
    </source>
</evidence>
<dbReference type="CDD" id="cd01335">
    <property type="entry name" value="Radical_SAM"/>
    <property type="match status" value="1"/>
</dbReference>
<dbReference type="PANTHER" id="PTHR11228">
    <property type="entry name" value="RADICAL SAM DOMAIN PROTEIN"/>
    <property type="match status" value="1"/>
</dbReference>
<name>A0ABY8PT85_9BACT</name>
<keyword evidence="3" id="KW-0949">S-adenosyl-L-methionine</keyword>
<keyword evidence="4" id="KW-0479">Metal-binding</keyword>
<evidence type="ECO:0000256" key="2">
    <source>
        <dbReference type="ARBA" id="ARBA00022485"/>
    </source>
</evidence>
<dbReference type="SFLD" id="SFLDG01387">
    <property type="entry name" value="BtrN-like_SPASM_domain_contain"/>
    <property type="match status" value="1"/>
</dbReference>
<dbReference type="RefSeq" id="WP_281000412.1">
    <property type="nucleotide sequence ID" value="NZ_CP069362.1"/>
</dbReference>
<evidence type="ECO:0000259" key="7">
    <source>
        <dbReference type="PROSITE" id="PS51918"/>
    </source>
</evidence>
<dbReference type="SUPFAM" id="SSF102114">
    <property type="entry name" value="Radical SAM enzymes"/>
    <property type="match status" value="1"/>
</dbReference>
<evidence type="ECO:0000256" key="1">
    <source>
        <dbReference type="ARBA" id="ARBA00001966"/>
    </source>
</evidence>
<reference evidence="8 9" key="1">
    <citation type="submission" date="2021-02" db="EMBL/GenBank/DDBJ databases">
        <title>Characterization of Marinitoga sp. nov. str. BP5-C20A.</title>
        <authorList>
            <person name="Erauso G."/>
            <person name="Postec A."/>
        </authorList>
    </citation>
    <scope>NUCLEOTIDE SEQUENCE [LARGE SCALE GENOMIC DNA]</scope>
    <source>
        <strain evidence="8 9">BP5-C20A</strain>
    </source>
</reference>
<sequence>MKKTYKIYTDFLTHVPKEYKMREEAKDFPLMVVLSVTYVCNAKCPSCPYTISTIRDNYREGLYIKEELFKKIADECGKYGAYIRLTGGGEPMLHPKMVELIEYAKKAGAKIGLITNGSLFNEENSKRLIEANIDMIEFSVDAAKKEDYEKIRVGLSWENLVKNVERMVELRNKLKSKTKIIVSAIVQQGINPDEILDFWKEKADHVQLRKFLTWGMGDPSKSADPTPYLPSTAPCPWPFERLNIDTLGNVAMCGYDIAFETNFGNVNEKSIKEIWKGGEFERIRKLHLEGRMDEIPLCKNCTDRKYRTWNYNYYKLVEIAEENRKKKLNKEG</sequence>
<gene>
    <name evidence="8" type="ORF">JRV97_03995</name>
</gene>
<dbReference type="InterPro" id="IPR013785">
    <property type="entry name" value="Aldolase_TIM"/>
</dbReference>
<dbReference type="PANTHER" id="PTHR11228:SF7">
    <property type="entry name" value="PQQA PEPTIDE CYCLASE"/>
    <property type="match status" value="1"/>
</dbReference>
<dbReference type="Pfam" id="PF13186">
    <property type="entry name" value="SPASM"/>
    <property type="match status" value="1"/>
</dbReference>
<dbReference type="SFLD" id="SFLDG01067">
    <property type="entry name" value="SPASM/twitch_domain_containing"/>
    <property type="match status" value="1"/>
</dbReference>
<keyword evidence="9" id="KW-1185">Reference proteome</keyword>
<protein>
    <submittedName>
        <fullName evidence="8">Radical SAM protein</fullName>
    </submittedName>
</protein>
<dbReference type="InterPro" id="IPR007197">
    <property type="entry name" value="rSAM"/>
</dbReference>
<keyword evidence="2" id="KW-0004">4Fe-4S</keyword>
<proteinExistence type="predicted"/>
<dbReference type="InterPro" id="IPR023885">
    <property type="entry name" value="4Fe4S-binding_SPASM_dom"/>
</dbReference>
<dbReference type="PROSITE" id="PS51918">
    <property type="entry name" value="RADICAL_SAM"/>
    <property type="match status" value="1"/>
</dbReference>
<organism evidence="8 9">
    <name type="scientific">Marinitoga aeolica</name>
    <dbReference type="NCBI Taxonomy" id="2809031"/>
    <lineage>
        <taxon>Bacteria</taxon>
        <taxon>Thermotogati</taxon>
        <taxon>Thermotogota</taxon>
        <taxon>Thermotogae</taxon>
        <taxon>Petrotogales</taxon>
        <taxon>Petrotogaceae</taxon>
        <taxon>Marinitoga</taxon>
    </lineage>
</organism>
<dbReference type="InterPro" id="IPR050377">
    <property type="entry name" value="Radical_SAM_PqqE_MftC-like"/>
</dbReference>
<evidence type="ECO:0000256" key="5">
    <source>
        <dbReference type="ARBA" id="ARBA00023004"/>
    </source>
</evidence>
<dbReference type="EMBL" id="CP069362">
    <property type="protein sequence ID" value="WGS65723.1"/>
    <property type="molecule type" value="Genomic_DNA"/>
</dbReference>